<feature type="transmembrane region" description="Helical" evidence="6">
    <location>
        <begin position="231"/>
        <end position="249"/>
    </location>
</feature>
<keyword evidence="4 6" id="KW-1133">Transmembrane helix</keyword>
<dbReference type="PANTHER" id="PTHR34697:SF2">
    <property type="entry name" value="PHOSPHATIDYLGLYCEROL LYSYLTRANSFERASE"/>
    <property type="match status" value="1"/>
</dbReference>
<evidence type="ECO:0000256" key="2">
    <source>
        <dbReference type="ARBA" id="ARBA00022475"/>
    </source>
</evidence>
<keyword evidence="9" id="KW-1185">Reference proteome</keyword>
<comment type="caution">
    <text evidence="8">The sequence shown here is derived from an EMBL/GenBank/DDBJ whole genome shotgun (WGS) entry which is preliminary data.</text>
</comment>
<evidence type="ECO:0000256" key="4">
    <source>
        <dbReference type="ARBA" id="ARBA00022989"/>
    </source>
</evidence>
<feature type="domain" description="Phosphatidylglycerol lysyltransferase C-terminal" evidence="7">
    <location>
        <begin position="331"/>
        <end position="592"/>
    </location>
</feature>
<gene>
    <name evidence="8" type="ORF">GCM10011360_12730</name>
</gene>
<dbReference type="AlphaFoldDB" id="A0A917EDH3"/>
<feature type="transmembrane region" description="Helical" evidence="6">
    <location>
        <begin position="20"/>
        <end position="37"/>
    </location>
</feature>
<evidence type="ECO:0000256" key="5">
    <source>
        <dbReference type="ARBA" id="ARBA00023136"/>
    </source>
</evidence>
<dbReference type="Proteomes" id="UP000612855">
    <property type="component" value="Unassembled WGS sequence"/>
</dbReference>
<dbReference type="GO" id="GO:0055091">
    <property type="term" value="P:phospholipid homeostasis"/>
    <property type="evidence" value="ECO:0007669"/>
    <property type="project" value="TreeGrafter"/>
</dbReference>
<feature type="transmembrane region" description="Helical" evidence="6">
    <location>
        <begin position="261"/>
        <end position="279"/>
    </location>
</feature>
<dbReference type="EMBL" id="BMFJ01000001">
    <property type="protein sequence ID" value="GGE25743.1"/>
    <property type="molecule type" value="Genomic_DNA"/>
</dbReference>
<evidence type="ECO:0000256" key="1">
    <source>
        <dbReference type="ARBA" id="ARBA00004651"/>
    </source>
</evidence>
<dbReference type="GO" id="GO:0005886">
    <property type="term" value="C:plasma membrane"/>
    <property type="evidence" value="ECO:0007669"/>
    <property type="project" value="UniProtKB-SubCell"/>
</dbReference>
<feature type="transmembrane region" description="Helical" evidence="6">
    <location>
        <begin position="200"/>
        <end position="225"/>
    </location>
</feature>
<keyword evidence="2" id="KW-1003">Cell membrane</keyword>
<dbReference type="GO" id="GO:0016755">
    <property type="term" value="F:aminoacyltransferase activity"/>
    <property type="evidence" value="ECO:0007669"/>
    <property type="project" value="TreeGrafter"/>
</dbReference>
<keyword evidence="3 6" id="KW-0812">Transmembrane</keyword>
<dbReference type="Pfam" id="PF09924">
    <property type="entry name" value="LPG_synthase_C"/>
    <property type="match status" value="1"/>
</dbReference>
<evidence type="ECO:0000313" key="9">
    <source>
        <dbReference type="Proteomes" id="UP000612855"/>
    </source>
</evidence>
<feature type="transmembrane region" description="Helical" evidence="6">
    <location>
        <begin position="58"/>
        <end position="78"/>
    </location>
</feature>
<feature type="transmembrane region" description="Helical" evidence="6">
    <location>
        <begin position="285"/>
        <end position="305"/>
    </location>
</feature>
<comment type="subcellular location">
    <subcellularLocation>
        <location evidence="1">Cell membrane</location>
        <topology evidence="1">Multi-pass membrane protein</topology>
    </subcellularLocation>
</comment>
<feature type="transmembrane region" description="Helical" evidence="6">
    <location>
        <begin position="98"/>
        <end position="119"/>
    </location>
</feature>
<organism evidence="8 9">
    <name type="scientific">Primorskyibacter flagellatus</name>
    <dbReference type="NCBI Taxonomy" id="1387277"/>
    <lineage>
        <taxon>Bacteria</taxon>
        <taxon>Pseudomonadati</taxon>
        <taxon>Pseudomonadota</taxon>
        <taxon>Alphaproteobacteria</taxon>
        <taxon>Rhodobacterales</taxon>
        <taxon>Roseobacteraceae</taxon>
        <taxon>Primorskyibacter</taxon>
    </lineage>
</organism>
<evidence type="ECO:0000256" key="6">
    <source>
        <dbReference type="SAM" id="Phobius"/>
    </source>
</evidence>
<sequence>MTRNSPPRAAVLRAAASRRLVKSGLPLIVGAICIWLLSGQIRGLDFHAVAEVVRTTSISQWAGAAVATALSFWAIGTYDAVMHRHLRTGVPADVARMTGAGSIALAQVLGLGVVTGALARWRMLAGTTPAMAATVTGAVSVSFLASWGLITVALCALLPGVALPPLLAFAVLAALIGLATLVVLRPVLRVGQFSVRMPSLRTLLSMLVLTAVDLTAAAAALHILMPGSLSVGYTTLLPIFALALGAGLFSSTPGGAGPFELTLLALLPAVGQEPLLGAVLAWRVIYYAVPALIAVIPLAFPFRFAPAAPDRAAARSRDLPHAPRAECGVARQNRALSLDSGTGSAAVVETGQCLALLFDPMSGTPADTVRALSRAARERMLVPAIYKCSARTALAARRAGWRVMRVADDAVIDLSGHSLEGSGARQLRRKLRQAEKAGVQVTQETASAPLMNELARIDALWVAEHGGARGFSMGRFDRDYLLHQRIFVARIAGRAVAFVTLHETSRDLALDIMRHEADVPDGTMHSLVVAAIAAAGAEGRSRMTLAAMPARPARDGRITARLRARIAARTGGNGLIRFKDSFGPRRAPLYIAAPDMASLVLAGADIARSIRGS</sequence>
<accession>A0A917EDH3</accession>
<dbReference type="InterPro" id="IPR024320">
    <property type="entry name" value="LPG_synthase_C"/>
</dbReference>
<dbReference type="PANTHER" id="PTHR34697">
    <property type="entry name" value="PHOSPHATIDYLGLYCEROL LYSYLTRANSFERASE"/>
    <property type="match status" value="1"/>
</dbReference>
<feature type="transmembrane region" description="Helical" evidence="6">
    <location>
        <begin position="131"/>
        <end position="160"/>
    </location>
</feature>
<feature type="transmembrane region" description="Helical" evidence="6">
    <location>
        <begin position="166"/>
        <end position="188"/>
    </location>
</feature>
<name>A0A917EDH3_9RHOB</name>
<evidence type="ECO:0000259" key="7">
    <source>
        <dbReference type="Pfam" id="PF09924"/>
    </source>
</evidence>
<dbReference type="SUPFAM" id="SSF55729">
    <property type="entry name" value="Acyl-CoA N-acyltransferases (Nat)"/>
    <property type="match status" value="1"/>
</dbReference>
<keyword evidence="5 6" id="KW-0472">Membrane</keyword>
<dbReference type="InterPro" id="IPR016181">
    <property type="entry name" value="Acyl_CoA_acyltransferase"/>
</dbReference>
<evidence type="ECO:0000313" key="8">
    <source>
        <dbReference type="EMBL" id="GGE25743.1"/>
    </source>
</evidence>
<reference evidence="9" key="1">
    <citation type="journal article" date="2019" name="Int. J. Syst. Evol. Microbiol.">
        <title>The Global Catalogue of Microorganisms (GCM) 10K type strain sequencing project: providing services to taxonomists for standard genome sequencing and annotation.</title>
        <authorList>
            <consortium name="The Broad Institute Genomics Platform"/>
            <consortium name="The Broad Institute Genome Sequencing Center for Infectious Disease"/>
            <person name="Wu L."/>
            <person name="Ma J."/>
        </authorList>
    </citation>
    <scope>NUCLEOTIDE SEQUENCE [LARGE SCALE GENOMIC DNA]</scope>
    <source>
        <strain evidence="9">CGMCC 1.12664</strain>
    </source>
</reference>
<dbReference type="InterPro" id="IPR051211">
    <property type="entry name" value="PG_lysyltransferase"/>
</dbReference>
<evidence type="ECO:0000256" key="3">
    <source>
        <dbReference type="ARBA" id="ARBA00022692"/>
    </source>
</evidence>
<dbReference type="RefSeq" id="WP_188476824.1">
    <property type="nucleotide sequence ID" value="NZ_BMFJ01000001.1"/>
</dbReference>
<proteinExistence type="predicted"/>
<protein>
    <recommendedName>
        <fullName evidence="7">Phosphatidylglycerol lysyltransferase C-terminal domain-containing protein</fullName>
    </recommendedName>
</protein>